<dbReference type="RefSeq" id="XP_018321158.1">
    <property type="nucleotide sequence ID" value="XM_018465656.1"/>
</dbReference>
<dbReference type="OrthoDB" id="6261058at2759"/>
<dbReference type="PANTHER" id="PTHR16967">
    <property type="entry name" value="LEYDIG CELL TUMOR 10 KDA PROTEIN HOMOLOG"/>
    <property type="match status" value="1"/>
</dbReference>
<dbReference type="GeneID" id="108734208"/>
<dbReference type="InterPro" id="IPR019034">
    <property type="entry name" value="UPF0390"/>
</dbReference>
<evidence type="ECO:0000313" key="3">
    <source>
        <dbReference type="Proteomes" id="UP000192223"/>
    </source>
</evidence>
<reference evidence="4" key="1">
    <citation type="submission" date="2025-08" db="UniProtKB">
        <authorList>
            <consortium name="RefSeq"/>
        </authorList>
    </citation>
    <scope>IDENTIFICATION</scope>
    <source>
        <tissue evidence="4">Entire body</tissue>
    </source>
</reference>
<dbReference type="KEGG" id="apln:108734208"/>
<dbReference type="PANTHER" id="PTHR16967:SF1">
    <property type="entry name" value="LEYDIG CELL TUMOR 10 KDA PROTEIN HOMOLOG"/>
    <property type="match status" value="1"/>
</dbReference>
<keyword evidence="3" id="KW-1185">Reference proteome</keyword>
<organism evidence="3 4">
    <name type="scientific">Agrilus planipennis</name>
    <name type="common">Emerald ash borer</name>
    <name type="synonym">Agrilus marcopoli</name>
    <dbReference type="NCBI Taxonomy" id="224129"/>
    <lineage>
        <taxon>Eukaryota</taxon>
        <taxon>Metazoa</taxon>
        <taxon>Ecdysozoa</taxon>
        <taxon>Arthropoda</taxon>
        <taxon>Hexapoda</taxon>
        <taxon>Insecta</taxon>
        <taxon>Pterygota</taxon>
        <taxon>Neoptera</taxon>
        <taxon>Endopterygota</taxon>
        <taxon>Coleoptera</taxon>
        <taxon>Polyphaga</taxon>
        <taxon>Elateriformia</taxon>
        <taxon>Buprestoidea</taxon>
        <taxon>Buprestidae</taxon>
        <taxon>Agrilinae</taxon>
        <taxon>Agrilus</taxon>
    </lineage>
</organism>
<dbReference type="Proteomes" id="UP000192223">
    <property type="component" value="Unplaced"/>
</dbReference>
<comment type="similarity">
    <text evidence="1">Belongs to the UPF0390 family.</text>
</comment>
<accession>A0A1W4WM12</accession>
<protein>
    <submittedName>
        <fullName evidence="4">Uncharacterized protein LOC108734208</fullName>
    </submittedName>
</protein>
<dbReference type="Pfam" id="PF09495">
    <property type="entry name" value="DUF2462"/>
    <property type="match status" value="1"/>
</dbReference>
<feature type="region of interest" description="Disordered" evidence="2">
    <location>
        <begin position="1"/>
        <end position="26"/>
    </location>
</feature>
<gene>
    <name evidence="4" type="primary">LOC108734208</name>
</gene>
<proteinExistence type="inferred from homology"/>
<name>A0A1W4WM12_AGRPL</name>
<evidence type="ECO:0000256" key="2">
    <source>
        <dbReference type="SAM" id="MobiDB-lite"/>
    </source>
</evidence>
<sequence>MAQGKLKVKTKVPQGVKSKKPNKNVTSLAKRINKPIQPKKSKMKSEQKMKKLLTKNLNKAIEEEVRSVAYSSNTKLNLSKAQKAVAQQNIEPT</sequence>
<evidence type="ECO:0000313" key="4">
    <source>
        <dbReference type="RefSeq" id="XP_018321158.1"/>
    </source>
</evidence>
<evidence type="ECO:0000256" key="1">
    <source>
        <dbReference type="ARBA" id="ARBA00006802"/>
    </source>
</evidence>
<dbReference type="AlphaFoldDB" id="A0A1W4WM12"/>
<dbReference type="InParanoid" id="A0A1W4WM12"/>
<feature type="compositionally biased region" description="Basic residues" evidence="2">
    <location>
        <begin position="1"/>
        <end position="10"/>
    </location>
</feature>